<feature type="region of interest" description="Disordered" evidence="6">
    <location>
        <begin position="240"/>
        <end position="307"/>
    </location>
</feature>
<comment type="subcellular location">
    <subcellularLocation>
        <location evidence="1">Nucleus</location>
    </subcellularLocation>
</comment>
<evidence type="ECO:0000313" key="9">
    <source>
        <dbReference type="Proteomes" id="UP001141552"/>
    </source>
</evidence>
<evidence type="ECO:0000313" key="8">
    <source>
        <dbReference type="EMBL" id="KAJ4847452.1"/>
    </source>
</evidence>
<evidence type="ECO:0000256" key="5">
    <source>
        <dbReference type="ARBA" id="ARBA00023242"/>
    </source>
</evidence>
<name>A0A9Q0GCS0_9ROSI</name>
<feature type="region of interest" description="Disordered" evidence="6">
    <location>
        <begin position="130"/>
        <end position="226"/>
    </location>
</feature>
<keyword evidence="5" id="KW-0539">Nucleus</keyword>
<dbReference type="PROSITE" id="PS50982">
    <property type="entry name" value="MBD"/>
    <property type="match status" value="1"/>
</dbReference>
<dbReference type="OrthoDB" id="10072024at2759"/>
<feature type="compositionally biased region" description="Polar residues" evidence="6">
    <location>
        <begin position="161"/>
        <end position="171"/>
    </location>
</feature>
<feature type="compositionally biased region" description="Polar residues" evidence="6">
    <location>
        <begin position="64"/>
        <end position="78"/>
    </location>
</feature>
<organism evidence="8 9">
    <name type="scientific">Turnera subulata</name>
    <dbReference type="NCBI Taxonomy" id="218843"/>
    <lineage>
        <taxon>Eukaryota</taxon>
        <taxon>Viridiplantae</taxon>
        <taxon>Streptophyta</taxon>
        <taxon>Embryophyta</taxon>
        <taxon>Tracheophyta</taxon>
        <taxon>Spermatophyta</taxon>
        <taxon>Magnoliopsida</taxon>
        <taxon>eudicotyledons</taxon>
        <taxon>Gunneridae</taxon>
        <taxon>Pentapetalae</taxon>
        <taxon>rosids</taxon>
        <taxon>fabids</taxon>
        <taxon>Malpighiales</taxon>
        <taxon>Passifloraceae</taxon>
        <taxon>Turnera</taxon>
    </lineage>
</organism>
<dbReference type="GO" id="GO:0003677">
    <property type="term" value="F:DNA binding"/>
    <property type="evidence" value="ECO:0007669"/>
    <property type="project" value="UniProtKB-KW"/>
</dbReference>
<evidence type="ECO:0000256" key="4">
    <source>
        <dbReference type="ARBA" id="ARBA00023163"/>
    </source>
</evidence>
<dbReference type="CDD" id="cd01396">
    <property type="entry name" value="MeCP2_MBD"/>
    <property type="match status" value="1"/>
</dbReference>
<dbReference type="Pfam" id="PF01429">
    <property type="entry name" value="MBD"/>
    <property type="match status" value="1"/>
</dbReference>
<dbReference type="Proteomes" id="UP001141552">
    <property type="component" value="Unassembled WGS sequence"/>
</dbReference>
<reference evidence="8" key="2">
    <citation type="journal article" date="2023" name="Plants (Basel)">
        <title>Annotation of the Turnera subulata (Passifloraceae) Draft Genome Reveals the S-Locus Evolved after the Divergence of Turneroideae from Passifloroideae in a Stepwise Manner.</title>
        <authorList>
            <person name="Henning P.M."/>
            <person name="Roalson E.H."/>
            <person name="Mir W."/>
            <person name="McCubbin A.G."/>
            <person name="Shore J.S."/>
        </authorList>
    </citation>
    <scope>NUCLEOTIDE SEQUENCE</scope>
    <source>
        <strain evidence="8">F60SS</strain>
    </source>
</reference>
<dbReference type="AlphaFoldDB" id="A0A9Q0GCS0"/>
<protein>
    <recommendedName>
        <fullName evidence="7">MBD domain-containing protein</fullName>
    </recommendedName>
</protein>
<sequence length="613" mass="66291">MSDSKPDDWLPQGWTVEVKVRRNGKRDKFYFPPSGEGRFNSKIEVSRYLKDNPPKCEEEETDKCNSTNEVSQSLTDNPPESEEEEKGNDSLYSRKFYTDPVSGYIFRSLKDALRYVESGEVGRLAFKRKDKGNKHVELEDDKTPSPAVAEKQKLAVDGTSPVMSEQSSNLCESPMDEQIHNSSCKGGTKDFDQTYDQCGVTTEPSSSELTEDKGADQAEAKSDSVRNATVGIAAAELMDKQPLESRAAKDENGSYAVRKRKKSKDLNLPRRSSKRLAGLPLDPTPELQTRKRTSPAAVKQPSETIAGACESSSLCQLETELKGKQALERTENMKMSEELGKGKHSVGNSEKDGRTETVEAAEKHEGNVVSPPGRVGVAEEDARKIGTEAIVDEKPVLPLDPSLGELWQDPCIAFAIKTLTGISYEDCTSIKESTGSKSDDIGSLGTFEDGVAKENAGHGSEKQLCSVASPLGNLATPGPAGEAQTCNNGGEKIGSPLGLPSMDAWSDPCIEFAIKTLTGAIPLDYDMVIQDYPQQQVGSSQLEQSNGMSLPSVGDFCQTEYLCQQFGNSDKTLFNQAALAQPAFPPARTINVGFAAGGGGGSRNGARSNQRQR</sequence>
<dbReference type="EMBL" id="JAKUCV010001149">
    <property type="protein sequence ID" value="KAJ4847452.1"/>
    <property type="molecule type" value="Genomic_DNA"/>
</dbReference>
<reference evidence="8" key="1">
    <citation type="submission" date="2022-02" db="EMBL/GenBank/DDBJ databases">
        <authorList>
            <person name="Henning P.M."/>
            <person name="McCubbin A.G."/>
            <person name="Shore J.S."/>
        </authorList>
    </citation>
    <scope>NUCLEOTIDE SEQUENCE</scope>
    <source>
        <strain evidence="8">F60SS</strain>
        <tissue evidence="8">Leaves</tissue>
    </source>
</reference>
<dbReference type="InterPro" id="IPR016177">
    <property type="entry name" value="DNA-bd_dom_sf"/>
</dbReference>
<gene>
    <name evidence="8" type="ORF">Tsubulata_046730</name>
</gene>
<dbReference type="GO" id="GO:0005634">
    <property type="term" value="C:nucleus"/>
    <property type="evidence" value="ECO:0007669"/>
    <property type="project" value="UniProtKB-SubCell"/>
</dbReference>
<evidence type="ECO:0000256" key="2">
    <source>
        <dbReference type="ARBA" id="ARBA00023015"/>
    </source>
</evidence>
<feature type="compositionally biased region" description="Polar residues" evidence="6">
    <location>
        <begin position="194"/>
        <end position="208"/>
    </location>
</feature>
<dbReference type="Gene3D" id="3.30.890.10">
    <property type="entry name" value="Methyl-cpg-binding Protein 2, Chain A"/>
    <property type="match status" value="1"/>
</dbReference>
<keyword evidence="3" id="KW-0238">DNA-binding</keyword>
<proteinExistence type="predicted"/>
<evidence type="ECO:0000256" key="1">
    <source>
        <dbReference type="ARBA" id="ARBA00004123"/>
    </source>
</evidence>
<dbReference type="InterPro" id="IPR001739">
    <property type="entry name" value="Methyl_CpG_DNA-bd"/>
</dbReference>
<dbReference type="SUPFAM" id="SSF54171">
    <property type="entry name" value="DNA-binding domain"/>
    <property type="match status" value="1"/>
</dbReference>
<comment type="caution">
    <text evidence="8">The sequence shown here is derived from an EMBL/GenBank/DDBJ whole genome shotgun (WGS) entry which is preliminary data.</text>
</comment>
<dbReference type="InterPro" id="IPR038945">
    <property type="entry name" value="MBD13-like"/>
</dbReference>
<feature type="compositionally biased region" description="Basic and acidic residues" evidence="6">
    <location>
        <begin position="240"/>
        <end position="252"/>
    </location>
</feature>
<feature type="compositionally biased region" description="Basic and acidic residues" evidence="6">
    <location>
        <begin position="210"/>
        <end position="224"/>
    </location>
</feature>
<feature type="compositionally biased region" description="Basic and acidic residues" evidence="6">
    <location>
        <begin position="133"/>
        <end position="143"/>
    </location>
</feature>
<dbReference type="PANTHER" id="PTHR34067:SF24">
    <property type="entry name" value="METHYL-CPG-BINDING DOMAIN-CONTAINING PROTEIN 13"/>
    <property type="match status" value="1"/>
</dbReference>
<feature type="domain" description="MBD" evidence="7">
    <location>
        <begin position="1"/>
        <end position="71"/>
    </location>
</feature>
<keyword evidence="9" id="KW-1185">Reference proteome</keyword>
<evidence type="ECO:0000256" key="3">
    <source>
        <dbReference type="ARBA" id="ARBA00023125"/>
    </source>
</evidence>
<keyword evidence="4" id="KW-0804">Transcription</keyword>
<accession>A0A9Q0GCS0</accession>
<dbReference type="PANTHER" id="PTHR34067">
    <property type="entry name" value="OS04G0193200 PROTEIN"/>
    <property type="match status" value="1"/>
</dbReference>
<keyword evidence="2" id="KW-0805">Transcription regulation</keyword>
<evidence type="ECO:0000259" key="7">
    <source>
        <dbReference type="PROSITE" id="PS50982"/>
    </source>
</evidence>
<feature type="region of interest" description="Disordered" evidence="6">
    <location>
        <begin position="51"/>
        <end position="92"/>
    </location>
</feature>
<evidence type="ECO:0000256" key="6">
    <source>
        <dbReference type="SAM" id="MobiDB-lite"/>
    </source>
</evidence>